<keyword evidence="1" id="KW-0175">Coiled coil</keyword>
<organism evidence="2 3">
    <name type="scientific">Branchiostoma belcheri</name>
    <name type="common">Amphioxus</name>
    <dbReference type="NCBI Taxonomy" id="7741"/>
    <lineage>
        <taxon>Eukaryota</taxon>
        <taxon>Metazoa</taxon>
        <taxon>Chordata</taxon>
        <taxon>Cephalochordata</taxon>
        <taxon>Leptocardii</taxon>
        <taxon>Amphioxiformes</taxon>
        <taxon>Branchiostomatidae</taxon>
        <taxon>Branchiostoma</taxon>
    </lineage>
</organism>
<sequence>MGLTNKEKEEIIPNIIDTRIKATIESAIVSVFQQGDVLAAIIPSIVTAVRDAVSSSVKEELAECHKELGRQGEELSNLTEKFTSLQRAHDALQAKVNDLEQYSRRNCVTITGIPEPPGEKSTDDAVLTVVNNTLGCDPPISLQDIDRCHRLGKPRSDGKPRPVIVKLCSYRCKASLMRAKSKPTSKANLSKDNIYINDNLTTGNLQLFKEARLLVKDKRLSQAWTYDGKIFVRSLNGERKMLRVSSDLDPFKSSE</sequence>
<feature type="coiled-coil region" evidence="1">
    <location>
        <begin position="75"/>
        <end position="105"/>
    </location>
</feature>
<reference evidence="3" key="1">
    <citation type="submission" date="2025-08" db="UniProtKB">
        <authorList>
            <consortium name="RefSeq"/>
        </authorList>
    </citation>
    <scope>IDENTIFICATION</scope>
    <source>
        <tissue evidence="3">Gonad</tissue>
    </source>
</reference>
<protein>
    <submittedName>
        <fullName evidence="3">Uncharacterized protein LOC109481645</fullName>
    </submittedName>
</protein>
<keyword evidence="2" id="KW-1185">Reference proteome</keyword>
<dbReference type="Gene3D" id="3.30.70.1820">
    <property type="entry name" value="L1 transposable element, RRM domain"/>
    <property type="match status" value="1"/>
</dbReference>
<dbReference type="OrthoDB" id="10046076at2759"/>
<dbReference type="GeneID" id="109481645"/>
<dbReference type="InterPro" id="IPR004244">
    <property type="entry name" value="Transposase_22"/>
</dbReference>
<name>A0A6P5A8Y0_BRABE</name>
<accession>A0A6P5A8Y0</accession>
<evidence type="ECO:0000256" key="1">
    <source>
        <dbReference type="SAM" id="Coils"/>
    </source>
</evidence>
<proteinExistence type="predicted"/>
<evidence type="ECO:0000313" key="2">
    <source>
        <dbReference type="Proteomes" id="UP000515135"/>
    </source>
</evidence>
<dbReference type="AlphaFoldDB" id="A0A6P5A8Y0"/>
<dbReference type="RefSeq" id="XP_019639782.1">
    <property type="nucleotide sequence ID" value="XM_019784223.1"/>
</dbReference>
<gene>
    <name evidence="3" type="primary">LOC109481645</name>
</gene>
<dbReference type="PANTHER" id="PTHR11505">
    <property type="entry name" value="L1 TRANSPOSABLE ELEMENT-RELATED"/>
    <property type="match status" value="1"/>
</dbReference>
<dbReference type="Proteomes" id="UP000515135">
    <property type="component" value="Unplaced"/>
</dbReference>
<evidence type="ECO:0000313" key="3">
    <source>
        <dbReference type="RefSeq" id="XP_019639782.1"/>
    </source>
</evidence>
<dbReference type="KEGG" id="bbel:109481645"/>